<name>A0A5C6BDT9_9BACT</name>
<dbReference type="OrthoDB" id="276332at2"/>
<feature type="region of interest" description="Disordered" evidence="1">
    <location>
        <begin position="180"/>
        <end position="246"/>
    </location>
</feature>
<feature type="compositionally biased region" description="Low complexity" evidence="1">
    <location>
        <begin position="191"/>
        <end position="206"/>
    </location>
</feature>
<evidence type="ECO:0000313" key="3">
    <source>
        <dbReference type="Proteomes" id="UP000319908"/>
    </source>
</evidence>
<organism evidence="2 3">
    <name type="scientific">Allorhodopirellula heiligendammensis</name>
    <dbReference type="NCBI Taxonomy" id="2714739"/>
    <lineage>
        <taxon>Bacteria</taxon>
        <taxon>Pseudomonadati</taxon>
        <taxon>Planctomycetota</taxon>
        <taxon>Planctomycetia</taxon>
        <taxon>Pirellulales</taxon>
        <taxon>Pirellulaceae</taxon>
        <taxon>Allorhodopirellula</taxon>
    </lineage>
</organism>
<sequence length="246" mass="26646">MRSLTIGAVIVCGGTIAALPFRRASVDPAPHTASHSPVSDFESELAVTNDNATYDPSYDPWYVDPHANGSVRESRTRSSTAMSLASQAQSPESMRGIPSDAQPRPRRDLRLPLTYDDLAVPLTATQFSDGRFDALASRQTSPQQPRSNPMVAVSRQYESMRVAADDQPNAVAKLPPWQMADDLPQSILQKTSRPSTSSTSSETASSGAPQPSAVVGRLASDSRPNQTEVVTEPAPARQRYWIRQPD</sequence>
<dbReference type="RefSeq" id="WP_146409638.1">
    <property type="nucleotide sequence ID" value="NZ_SJPU01000004.1"/>
</dbReference>
<dbReference type="AlphaFoldDB" id="A0A5C6BDT9"/>
<proteinExistence type="predicted"/>
<gene>
    <name evidence="2" type="ORF">Poly21_51780</name>
</gene>
<comment type="caution">
    <text evidence="2">The sequence shown here is derived from an EMBL/GenBank/DDBJ whole genome shotgun (WGS) entry which is preliminary data.</text>
</comment>
<evidence type="ECO:0000313" key="2">
    <source>
        <dbReference type="EMBL" id="TWU10208.1"/>
    </source>
</evidence>
<feature type="compositionally biased region" description="Polar residues" evidence="1">
    <location>
        <begin position="77"/>
        <end position="92"/>
    </location>
</feature>
<evidence type="ECO:0000256" key="1">
    <source>
        <dbReference type="SAM" id="MobiDB-lite"/>
    </source>
</evidence>
<protein>
    <submittedName>
        <fullName evidence="2">Uncharacterized protein</fullName>
    </submittedName>
</protein>
<feature type="region of interest" description="Disordered" evidence="1">
    <location>
        <begin position="57"/>
        <end position="110"/>
    </location>
</feature>
<keyword evidence="3" id="KW-1185">Reference proteome</keyword>
<dbReference type="Proteomes" id="UP000319908">
    <property type="component" value="Unassembled WGS sequence"/>
</dbReference>
<accession>A0A5C6BDT9</accession>
<reference evidence="2 3" key="1">
    <citation type="journal article" date="2020" name="Antonie Van Leeuwenhoek">
        <title>Rhodopirellula heiligendammensis sp. nov., Rhodopirellula pilleata sp. nov., and Rhodopirellula solitaria sp. nov. isolated from natural or artificial marine surfaces in Northern Germany and California, USA, and emended description of the genus Rhodopirellula.</title>
        <authorList>
            <person name="Kallscheuer N."/>
            <person name="Wiegand S."/>
            <person name="Jogler M."/>
            <person name="Boedeker C."/>
            <person name="Peeters S.H."/>
            <person name="Rast P."/>
            <person name="Heuer A."/>
            <person name="Jetten M.S.M."/>
            <person name="Rohde M."/>
            <person name="Jogler C."/>
        </authorList>
    </citation>
    <scope>NUCLEOTIDE SEQUENCE [LARGE SCALE GENOMIC DNA]</scope>
    <source>
        <strain evidence="2 3">Poly21</strain>
    </source>
</reference>
<dbReference type="EMBL" id="SJPU01000004">
    <property type="protein sequence ID" value="TWU10208.1"/>
    <property type="molecule type" value="Genomic_DNA"/>
</dbReference>